<evidence type="ECO:0000256" key="6">
    <source>
        <dbReference type="ARBA" id="ARBA00049654"/>
    </source>
</evidence>
<dbReference type="Pfam" id="PF04438">
    <property type="entry name" value="zf-HIT"/>
    <property type="match status" value="1"/>
</dbReference>
<dbReference type="GO" id="GO:0000463">
    <property type="term" value="P:maturation of LSU-rRNA from tricistronic rRNA transcript (SSU-rRNA, 5.8S rRNA, LSU-rRNA)"/>
    <property type="evidence" value="ECO:0007669"/>
    <property type="project" value="TreeGrafter"/>
</dbReference>
<dbReference type="Pfam" id="PF25790">
    <property type="entry name" value="BCD1"/>
    <property type="match status" value="1"/>
</dbReference>
<sequence length="422" mass="48725">MMVAMEAELQSSENHQKNVAKVLCEECNSKEFKYKCPACFRRTCSLPCVNSHKQLSGCTGKKSLSQIIPLSQFDDSTLLSDYNLLEDVKRVAESAQRMRVKLCGHHPQFRLPFHLKALRTAAARKGTKLLLLPAGMAKREKNQTRYNQRKKSISWTIEWRFNSTDVALLEHGVHESTTLRSVIEKHLQPSPWKNKLRRFCDEPLDNLKLFIRKYHKGNKAPYRELDLDTPLNQLFGGLVILEYPIIRVFLPSDSYDFEVVKDVRPLPSWRDSKRPDKDDIASPVGVTFREEEIKEDETAPEPQIIDLLKRSEADTRKTNLIDFQKIDKQSNDSPNKSQRQKFESDEVFSGDVKEVEMLDAKNEDFDFDQELIDAYSFLMEENNPDDYLNYKPDGEAGDHVDTNVYFADVEELEEGEIPNSVV</sequence>
<dbReference type="AlphaFoldDB" id="A0A803MTP3"/>
<feature type="region of interest" description="Disordered" evidence="8">
    <location>
        <begin position="271"/>
        <end position="303"/>
    </location>
</feature>
<organism evidence="10 11">
    <name type="scientific">Chenopodium quinoa</name>
    <name type="common">Quinoa</name>
    <dbReference type="NCBI Taxonomy" id="63459"/>
    <lineage>
        <taxon>Eukaryota</taxon>
        <taxon>Viridiplantae</taxon>
        <taxon>Streptophyta</taxon>
        <taxon>Embryophyta</taxon>
        <taxon>Tracheophyta</taxon>
        <taxon>Spermatophyta</taxon>
        <taxon>Magnoliopsida</taxon>
        <taxon>eudicotyledons</taxon>
        <taxon>Gunneridae</taxon>
        <taxon>Pentapetalae</taxon>
        <taxon>Caryophyllales</taxon>
        <taxon>Chenopodiaceae</taxon>
        <taxon>Chenopodioideae</taxon>
        <taxon>Atripliceae</taxon>
        <taxon>Chenopodium</taxon>
    </lineage>
</organism>
<proteinExistence type="inferred from homology"/>
<dbReference type="OMA" id="PWNNQLR"/>
<dbReference type="PANTHER" id="PTHR13483:SF3">
    <property type="entry name" value="BOX C_D SNORNA PROTEIN 1"/>
    <property type="match status" value="1"/>
</dbReference>
<dbReference type="GO" id="GO:0008270">
    <property type="term" value="F:zinc ion binding"/>
    <property type="evidence" value="ECO:0007669"/>
    <property type="project" value="UniProtKB-UniRule"/>
</dbReference>
<evidence type="ECO:0000256" key="7">
    <source>
        <dbReference type="PROSITE-ProRule" id="PRU00453"/>
    </source>
</evidence>
<evidence type="ECO:0000256" key="8">
    <source>
        <dbReference type="SAM" id="MobiDB-lite"/>
    </source>
</evidence>
<keyword evidence="2" id="KW-0479">Metal-binding</keyword>
<dbReference type="InterPro" id="IPR051639">
    <property type="entry name" value="BCD1"/>
</dbReference>
<evidence type="ECO:0000259" key="9">
    <source>
        <dbReference type="PROSITE" id="PS51083"/>
    </source>
</evidence>
<evidence type="ECO:0000313" key="11">
    <source>
        <dbReference type="Proteomes" id="UP000596660"/>
    </source>
</evidence>
<feature type="domain" description="HIT-type" evidence="9">
    <location>
        <begin position="24"/>
        <end position="58"/>
    </location>
</feature>
<dbReference type="OrthoDB" id="272357at2759"/>
<evidence type="ECO:0000256" key="2">
    <source>
        <dbReference type="ARBA" id="ARBA00022723"/>
    </source>
</evidence>
<comment type="function">
    <text evidence="5">Required for box C/D snoRNAs accumulation involved in snoRNA processing, snoRNA transport to the nucleolus and ribosome biogenesis.</text>
</comment>
<dbReference type="GO" id="GO:0005634">
    <property type="term" value="C:nucleus"/>
    <property type="evidence" value="ECO:0007669"/>
    <property type="project" value="TreeGrafter"/>
</dbReference>
<protein>
    <recommendedName>
        <fullName evidence="9">HIT-type domain-containing protein</fullName>
    </recommendedName>
</protein>
<dbReference type="GO" id="GO:0070761">
    <property type="term" value="C:pre-snoRNP complex"/>
    <property type="evidence" value="ECO:0007669"/>
    <property type="project" value="TreeGrafter"/>
</dbReference>
<dbReference type="CDD" id="cd23023">
    <property type="entry name" value="zf-HIT_BCD1"/>
    <property type="match status" value="1"/>
</dbReference>
<dbReference type="InterPro" id="IPR057721">
    <property type="entry name" value="BCD1_alpha/beta"/>
</dbReference>
<evidence type="ECO:0000256" key="5">
    <source>
        <dbReference type="ARBA" id="ARBA00049598"/>
    </source>
</evidence>
<evidence type="ECO:0000256" key="1">
    <source>
        <dbReference type="ARBA" id="ARBA00022553"/>
    </source>
</evidence>
<gene>
    <name evidence="10" type="primary">LOC110692394</name>
</gene>
<dbReference type="Gramene" id="AUR62035034-RA">
    <property type="protein sequence ID" value="AUR62035034-RA:cds"/>
    <property type="gene ID" value="AUR62035034"/>
</dbReference>
<keyword evidence="4" id="KW-0862">Zinc</keyword>
<reference evidence="10" key="2">
    <citation type="submission" date="2021-03" db="UniProtKB">
        <authorList>
            <consortium name="EnsemblPlants"/>
        </authorList>
    </citation>
    <scope>IDENTIFICATION</scope>
</reference>
<evidence type="ECO:0000313" key="10">
    <source>
        <dbReference type="EnsemblPlants" id="AUR62035034-RA:cds"/>
    </source>
</evidence>
<evidence type="ECO:0000256" key="3">
    <source>
        <dbReference type="ARBA" id="ARBA00022771"/>
    </source>
</evidence>
<dbReference type="KEGG" id="cqi:110692394"/>
<feature type="region of interest" description="Disordered" evidence="8">
    <location>
        <begin position="321"/>
        <end position="346"/>
    </location>
</feature>
<dbReference type="EnsemblPlants" id="AUR62035034-RA">
    <property type="protein sequence ID" value="AUR62035034-RA:cds"/>
    <property type="gene ID" value="AUR62035034"/>
</dbReference>
<dbReference type="GO" id="GO:0048254">
    <property type="term" value="P:snoRNA localization"/>
    <property type="evidence" value="ECO:0007669"/>
    <property type="project" value="TreeGrafter"/>
</dbReference>
<dbReference type="RefSeq" id="XP_021725087.1">
    <property type="nucleotide sequence ID" value="XM_021869395.1"/>
</dbReference>
<keyword evidence="11" id="KW-1185">Reference proteome</keyword>
<accession>A0A803MTP3</accession>
<reference evidence="10" key="1">
    <citation type="journal article" date="2017" name="Nature">
        <title>The genome of Chenopodium quinoa.</title>
        <authorList>
            <person name="Jarvis D.E."/>
            <person name="Ho Y.S."/>
            <person name="Lightfoot D.J."/>
            <person name="Schmoeckel S.M."/>
            <person name="Li B."/>
            <person name="Borm T.J.A."/>
            <person name="Ohyanagi H."/>
            <person name="Mineta K."/>
            <person name="Michell C.T."/>
            <person name="Saber N."/>
            <person name="Kharbatia N.M."/>
            <person name="Rupper R.R."/>
            <person name="Sharp A.R."/>
            <person name="Dally N."/>
            <person name="Boughton B.A."/>
            <person name="Woo Y.H."/>
            <person name="Gao G."/>
            <person name="Schijlen E.G.W.M."/>
            <person name="Guo X."/>
            <person name="Momin A.A."/>
            <person name="Negrao S."/>
            <person name="Al-Babili S."/>
            <person name="Gehring C."/>
            <person name="Roessner U."/>
            <person name="Jung C."/>
            <person name="Murphy K."/>
            <person name="Arold S.T."/>
            <person name="Gojobori T."/>
            <person name="van der Linden C.G."/>
            <person name="van Loo E.N."/>
            <person name="Jellen E.N."/>
            <person name="Maughan P.J."/>
            <person name="Tester M."/>
        </authorList>
    </citation>
    <scope>NUCLEOTIDE SEQUENCE [LARGE SCALE GENOMIC DNA]</scope>
    <source>
        <strain evidence="10">cv. PI 614886</strain>
    </source>
</reference>
<dbReference type="Proteomes" id="UP000596660">
    <property type="component" value="Unplaced"/>
</dbReference>
<comment type="similarity">
    <text evidence="6">Belongs to the BCD1 family.</text>
</comment>
<feature type="compositionally biased region" description="Basic and acidic residues" evidence="8">
    <location>
        <begin position="321"/>
        <end position="330"/>
    </location>
</feature>
<dbReference type="GO" id="GO:0000492">
    <property type="term" value="P:box C/D snoRNP assembly"/>
    <property type="evidence" value="ECO:0007669"/>
    <property type="project" value="TreeGrafter"/>
</dbReference>
<evidence type="ECO:0000256" key="4">
    <source>
        <dbReference type="ARBA" id="ARBA00022833"/>
    </source>
</evidence>
<dbReference type="InterPro" id="IPR007529">
    <property type="entry name" value="Znf_HIT"/>
</dbReference>
<dbReference type="GeneID" id="110692394"/>
<keyword evidence="1" id="KW-0597">Phosphoprotein</keyword>
<dbReference type="Gene3D" id="3.30.60.190">
    <property type="match status" value="1"/>
</dbReference>
<feature type="compositionally biased region" description="Basic and acidic residues" evidence="8">
    <location>
        <begin position="271"/>
        <end position="280"/>
    </location>
</feature>
<dbReference type="SUPFAM" id="SSF144232">
    <property type="entry name" value="HIT/MYND zinc finger-like"/>
    <property type="match status" value="1"/>
</dbReference>
<keyword evidence="3 7" id="KW-0863">Zinc-finger</keyword>
<dbReference type="PANTHER" id="PTHR13483">
    <property type="entry name" value="BOX C_D SNORNA PROTEIN 1-RELATED"/>
    <property type="match status" value="1"/>
</dbReference>
<dbReference type="PROSITE" id="PS51083">
    <property type="entry name" value="ZF_HIT"/>
    <property type="match status" value="1"/>
</dbReference>
<name>A0A803MTP3_CHEQI</name>